<organism evidence="2 3">
    <name type="scientific">Hyalella azteca</name>
    <name type="common">Amphipod</name>
    <dbReference type="NCBI Taxonomy" id="294128"/>
    <lineage>
        <taxon>Eukaryota</taxon>
        <taxon>Metazoa</taxon>
        <taxon>Ecdysozoa</taxon>
        <taxon>Arthropoda</taxon>
        <taxon>Crustacea</taxon>
        <taxon>Multicrustacea</taxon>
        <taxon>Malacostraca</taxon>
        <taxon>Eumalacostraca</taxon>
        <taxon>Peracarida</taxon>
        <taxon>Amphipoda</taxon>
        <taxon>Senticaudata</taxon>
        <taxon>Talitrida</taxon>
        <taxon>Talitroidea</taxon>
        <taxon>Hyalellidae</taxon>
        <taxon>Hyalella</taxon>
    </lineage>
</organism>
<dbReference type="OrthoDB" id="10526424at2759"/>
<keyword evidence="2" id="KW-1185">Reference proteome</keyword>
<keyword evidence="1" id="KW-1133">Transmembrane helix</keyword>
<reference evidence="3 4" key="1">
    <citation type="submission" date="2025-04" db="UniProtKB">
        <authorList>
            <consortium name="RefSeq"/>
        </authorList>
    </citation>
    <scope>IDENTIFICATION</scope>
    <source>
        <tissue evidence="3 4">Whole organism</tissue>
    </source>
</reference>
<name>A0A8B7N4E2_HYAAZ</name>
<dbReference type="GeneID" id="108666140"/>
<feature type="transmembrane region" description="Helical" evidence="1">
    <location>
        <begin position="12"/>
        <end position="37"/>
    </location>
</feature>
<dbReference type="Proteomes" id="UP000694843">
    <property type="component" value="Unplaced"/>
</dbReference>
<keyword evidence="1" id="KW-0812">Transmembrane</keyword>
<evidence type="ECO:0000256" key="1">
    <source>
        <dbReference type="SAM" id="Phobius"/>
    </source>
</evidence>
<sequence length="312" mass="34602">MADVAAASSLALLYTGSLIWVGFIGLGALIATGPLGYGGPHRNFGPRPRFRGGPRGRYRRPHGYHGHSVRGHGGFKRLDEDSNFSGNNDIPAAGHGGDIPDYARFSNMIQKSFKHSNEGASRPAFRRARSVENLPADRENWSPVKFFKRKGAKNILQGATMASDPIAEPKSRNKLDWYPNLSALLYSFLPVFSRISRSSQNQKTPEEERMVQAIYKSDIRRCGPRLVCELSAIRHRQLTFEELQILQFVWHGDKFFNELFPGEGIRSDSAALTAYKNAARIGTTGGDCQHVFRSCPVNAASMMASVYSLARL</sequence>
<evidence type="ECO:0000313" key="4">
    <source>
        <dbReference type="RefSeq" id="XP_018008446.1"/>
    </source>
</evidence>
<keyword evidence="1" id="KW-0472">Membrane</keyword>
<evidence type="ECO:0000313" key="2">
    <source>
        <dbReference type="Proteomes" id="UP000694843"/>
    </source>
</evidence>
<gene>
    <name evidence="3 4" type="primary">LOC108666140</name>
</gene>
<dbReference type="RefSeq" id="XP_018008445.1">
    <property type="nucleotide sequence ID" value="XM_018152956.2"/>
</dbReference>
<dbReference type="RefSeq" id="XP_018008446.1">
    <property type="nucleotide sequence ID" value="XM_018152957.2"/>
</dbReference>
<dbReference type="AlphaFoldDB" id="A0A8B7N4E2"/>
<protein>
    <submittedName>
        <fullName evidence="3 4">Uncharacterized protein LOC108666140</fullName>
    </submittedName>
</protein>
<dbReference type="KEGG" id="hazt:108666140"/>
<proteinExistence type="predicted"/>
<accession>A0A8B7N4E2</accession>
<evidence type="ECO:0000313" key="3">
    <source>
        <dbReference type="RefSeq" id="XP_018008445.1"/>
    </source>
</evidence>